<dbReference type="RefSeq" id="XP_062735581.1">
    <property type="nucleotide sequence ID" value="XM_062872394.1"/>
</dbReference>
<evidence type="ECO:0000256" key="1">
    <source>
        <dbReference type="SAM" id="MobiDB-lite"/>
    </source>
</evidence>
<dbReference type="EMBL" id="JAFFGZ010000004">
    <property type="protein sequence ID" value="KAK4646605.1"/>
    <property type="molecule type" value="Genomic_DNA"/>
</dbReference>
<sequence>MCQQQPDRLAEIPRPVRRLRLSMNSSFNTPHSQ</sequence>
<name>A0ABR0FRL2_9PEZI</name>
<evidence type="ECO:0000313" key="2">
    <source>
        <dbReference type="EMBL" id="KAK4646605.1"/>
    </source>
</evidence>
<proteinExistence type="predicted"/>
<dbReference type="Proteomes" id="UP001322138">
    <property type="component" value="Unassembled WGS sequence"/>
</dbReference>
<comment type="caution">
    <text evidence="2">The sequence shown here is derived from an EMBL/GenBank/DDBJ whole genome shotgun (WGS) entry which is preliminary data.</text>
</comment>
<evidence type="ECO:0000313" key="3">
    <source>
        <dbReference type="Proteomes" id="UP001322138"/>
    </source>
</evidence>
<keyword evidence="3" id="KW-1185">Reference proteome</keyword>
<feature type="region of interest" description="Disordered" evidence="1">
    <location>
        <begin position="1"/>
        <end position="33"/>
    </location>
</feature>
<organism evidence="2 3">
    <name type="scientific">Podospora bellae-mahoneyi</name>
    <dbReference type="NCBI Taxonomy" id="2093777"/>
    <lineage>
        <taxon>Eukaryota</taxon>
        <taxon>Fungi</taxon>
        <taxon>Dikarya</taxon>
        <taxon>Ascomycota</taxon>
        <taxon>Pezizomycotina</taxon>
        <taxon>Sordariomycetes</taxon>
        <taxon>Sordariomycetidae</taxon>
        <taxon>Sordariales</taxon>
        <taxon>Podosporaceae</taxon>
        <taxon>Podospora</taxon>
    </lineage>
</organism>
<reference evidence="2 3" key="1">
    <citation type="journal article" date="2023" name="bioRxiv">
        <title>High-quality genome assemblies of four members of thePodospora anserinaspecies complex.</title>
        <authorList>
            <person name="Ament-Velasquez S.L."/>
            <person name="Vogan A.A."/>
            <person name="Wallerman O."/>
            <person name="Hartmann F."/>
            <person name="Gautier V."/>
            <person name="Silar P."/>
            <person name="Giraud T."/>
            <person name="Johannesson H."/>
        </authorList>
    </citation>
    <scope>NUCLEOTIDE SEQUENCE [LARGE SCALE GENOMIC DNA]</scope>
    <source>
        <strain evidence="2 3">CBS 112042</strain>
    </source>
</reference>
<dbReference type="GeneID" id="87891550"/>
<feature type="compositionally biased region" description="Polar residues" evidence="1">
    <location>
        <begin position="22"/>
        <end position="33"/>
    </location>
</feature>
<protein>
    <submittedName>
        <fullName evidence="2">Uncharacterized protein</fullName>
    </submittedName>
</protein>
<gene>
    <name evidence="2" type="ORF">QC761_0044490</name>
</gene>
<accession>A0ABR0FRL2</accession>